<dbReference type="Gene3D" id="2.170.120.40">
    <property type="entry name" value="YbbR-like domain"/>
    <property type="match status" value="2"/>
</dbReference>
<comment type="caution">
    <text evidence="2">The sequence shown here is derived from an EMBL/GenBank/DDBJ whole genome shotgun (WGS) entry which is preliminary data.</text>
</comment>
<dbReference type="STRING" id="908809.ABG79_00975"/>
<keyword evidence="1" id="KW-0472">Membrane</keyword>
<keyword evidence="1" id="KW-1133">Transmembrane helix</keyword>
<dbReference type="RefSeq" id="WP_057977707.1">
    <property type="nucleotide sequence ID" value="NZ_LKHP01000004.1"/>
</dbReference>
<reference evidence="2 3" key="1">
    <citation type="submission" date="2015-09" db="EMBL/GenBank/DDBJ databases">
        <title>Draft genome sequence of a Caloramator mitchellensis, a moderate thermophile from the Great Artesian Basin of Australia.</title>
        <authorList>
            <person name="Patel B.K."/>
        </authorList>
    </citation>
    <scope>NUCLEOTIDE SEQUENCE [LARGE SCALE GENOMIC DNA]</scope>
    <source>
        <strain evidence="2 3">VF08</strain>
    </source>
</reference>
<dbReference type="InterPro" id="IPR053154">
    <property type="entry name" value="c-di-AMP_regulator"/>
</dbReference>
<protein>
    <submittedName>
        <fullName evidence="2">YbbR-like protein</fullName>
    </submittedName>
</protein>
<gene>
    <name evidence="2" type="ORF">ABG79_00975</name>
</gene>
<dbReference type="PANTHER" id="PTHR37804">
    <property type="entry name" value="CDAA REGULATORY PROTEIN CDAR"/>
    <property type="match status" value="1"/>
</dbReference>
<name>A0A0R3JUE3_CALMK</name>
<dbReference type="PANTHER" id="PTHR37804:SF1">
    <property type="entry name" value="CDAA REGULATORY PROTEIN CDAR"/>
    <property type="match status" value="1"/>
</dbReference>
<evidence type="ECO:0000313" key="2">
    <source>
        <dbReference type="EMBL" id="KRQ87177.1"/>
    </source>
</evidence>
<dbReference type="OrthoDB" id="2111604at2"/>
<sequence length="402" mass="45205">MVRKNKQEIIYMILSVFIALILWVYVMGEQNPTQARLIEGIPVYFINLDALEQNNLTILPNQKFTVNLQISGRAMDVYKVKAEDFRVEADMSGFLKKGYNNIPVEVKTVPKGVKVVYDKGNPYIRVKVDGLIEKTVPVNSIIAGNLKEGYAYSMPVLKPNEILIRGPETYVFKASNALVNIDVTNRDNDLSASLPIKIVDSYGDNVQYINYEPKYVDVSLPIKKSKDVDVIIRTKGELPDSKILNYISSKTPKITILGDESLIDRINSIETEPIDLSKIYTSIFKEVPLIIPEGIYTKENKKSITVDISVENKIEKNLTVDLILENGKDEFNYSLSKNSVILTIYGAESVVNSINSNDISAIIDVAEKEEGEITLPIKINLPRDIKLKKISQETVLVKITKK</sequence>
<feature type="transmembrane region" description="Helical" evidence="1">
    <location>
        <begin position="9"/>
        <end position="28"/>
    </location>
</feature>
<keyword evidence="1" id="KW-0812">Transmembrane</keyword>
<accession>A0A0R3JUE3</accession>
<dbReference type="Gene3D" id="2.170.120.30">
    <property type="match status" value="2"/>
</dbReference>
<dbReference type="EMBL" id="LKHP01000004">
    <property type="protein sequence ID" value="KRQ87177.1"/>
    <property type="molecule type" value="Genomic_DNA"/>
</dbReference>
<dbReference type="Pfam" id="PF07949">
    <property type="entry name" value="YbbR"/>
    <property type="match status" value="3"/>
</dbReference>
<evidence type="ECO:0000313" key="3">
    <source>
        <dbReference type="Proteomes" id="UP000052015"/>
    </source>
</evidence>
<keyword evidence="3" id="KW-1185">Reference proteome</keyword>
<organism evidence="2 3">
    <name type="scientific">Caloramator mitchellensis</name>
    <dbReference type="NCBI Taxonomy" id="908809"/>
    <lineage>
        <taxon>Bacteria</taxon>
        <taxon>Bacillati</taxon>
        <taxon>Bacillota</taxon>
        <taxon>Clostridia</taxon>
        <taxon>Eubacteriales</taxon>
        <taxon>Clostridiaceae</taxon>
        <taxon>Caloramator</taxon>
    </lineage>
</organism>
<dbReference type="InterPro" id="IPR012505">
    <property type="entry name" value="YbbR"/>
</dbReference>
<dbReference type="Proteomes" id="UP000052015">
    <property type="component" value="Unassembled WGS sequence"/>
</dbReference>
<dbReference type="AlphaFoldDB" id="A0A0R3JUE3"/>
<proteinExistence type="predicted"/>
<evidence type="ECO:0000256" key="1">
    <source>
        <dbReference type="SAM" id="Phobius"/>
    </source>
</evidence>